<comment type="caution">
    <text evidence="7">The sequence shown here is derived from an EMBL/GenBank/DDBJ whole genome shotgun (WGS) entry which is preliminary data.</text>
</comment>
<evidence type="ECO:0000256" key="3">
    <source>
        <dbReference type="ARBA" id="ARBA00022692"/>
    </source>
</evidence>
<dbReference type="Proteomes" id="UP001243009">
    <property type="component" value="Unassembled WGS sequence"/>
</dbReference>
<organism evidence="7 8">
    <name type="scientific">Paracraurococcus lichenis</name>
    <dbReference type="NCBI Taxonomy" id="3064888"/>
    <lineage>
        <taxon>Bacteria</taxon>
        <taxon>Pseudomonadati</taxon>
        <taxon>Pseudomonadota</taxon>
        <taxon>Alphaproteobacteria</taxon>
        <taxon>Acetobacterales</taxon>
        <taxon>Roseomonadaceae</taxon>
        <taxon>Paracraurococcus</taxon>
    </lineage>
</organism>
<dbReference type="InterPro" id="IPR001123">
    <property type="entry name" value="LeuE-type"/>
</dbReference>
<keyword evidence="4 6" id="KW-1133">Transmembrane helix</keyword>
<evidence type="ECO:0000256" key="5">
    <source>
        <dbReference type="ARBA" id="ARBA00023136"/>
    </source>
</evidence>
<comment type="subcellular location">
    <subcellularLocation>
        <location evidence="1">Cell membrane</location>
        <topology evidence="1">Multi-pass membrane protein</topology>
    </subcellularLocation>
</comment>
<sequence length="205" mass="20451">MVGSSTLASGVVIGLSIAAPVGPMAILCINRTLNAGIKAGISTGAGASTVTVAYASAVLLGLQQIGPFLAIHRPLMSTISAGLMLLFAWRTLSRSLGTGSRSDADSVIRNYGSAVAFNCLNPMLLVLLVGAVGAVIGPEPLLGPAVSTVLLGVFAGSVGWWIVLSAATSALRGQLSASLLRGINRVAATGMAGFAALSLSHVLGI</sequence>
<reference evidence="7 8" key="1">
    <citation type="submission" date="2023-08" db="EMBL/GenBank/DDBJ databases">
        <title>The draft genome sequence of Paracraurococcus sp. LOR1-02.</title>
        <authorList>
            <person name="Kingkaew E."/>
            <person name="Tanasupawat S."/>
        </authorList>
    </citation>
    <scope>NUCLEOTIDE SEQUENCE [LARGE SCALE GENOMIC DNA]</scope>
    <source>
        <strain evidence="7 8">LOR1-02</strain>
    </source>
</reference>
<name>A0ABT9E8S2_9PROT</name>
<feature type="transmembrane region" description="Helical" evidence="6">
    <location>
        <begin position="149"/>
        <end position="171"/>
    </location>
</feature>
<evidence type="ECO:0000313" key="7">
    <source>
        <dbReference type="EMBL" id="MDO9712596.1"/>
    </source>
</evidence>
<dbReference type="PANTHER" id="PTHR30086">
    <property type="entry name" value="ARGININE EXPORTER PROTEIN ARGO"/>
    <property type="match status" value="1"/>
</dbReference>
<evidence type="ECO:0000256" key="2">
    <source>
        <dbReference type="ARBA" id="ARBA00022475"/>
    </source>
</evidence>
<dbReference type="Pfam" id="PF01810">
    <property type="entry name" value="LysE"/>
    <property type="match status" value="1"/>
</dbReference>
<dbReference type="RefSeq" id="WP_305107453.1">
    <property type="nucleotide sequence ID" value="NZ_JAUTWS010000052.1"/>
</dbReference>
<keyword evidence="8" id="KW-1185">Reference proteome</keyword>
<dbReference type="PANTHER" id="PTHR30086:SF20">
    <property type="entry name" value="ARGININE EXPORTER PROTEIN ARGO-RELATED"/>
    <property type="match status" value="1"/>
</dbReference>
<feature type="transmembrane region" description="Helical" evidence="6">
    <location>
        <begin position="74"/>
        <end position="92"/>
    </location>
</feature>
<feature type="transmembrane region" description="Helical" evidence="6">
    <location>
        <begin position="41"/>
        <end position="62"/>
    </location>
</feature>
<evidence type="ECO:0000256" key="6">
    <source>
        <dbReference type="SAM" id="Phobius"/>
    </source>
</evidence>
<feature type="transmembrane region" description="Helical" evidence="6">
    <location>
        <begin position="113"/>
        <end position="137"/>
    </location>
</feature>
<feature type="transmembrane region" description="Helical" evidence="6">
    <location>
        <begin position="6"/>
        <end position="29"/>
    </location>
</feature>
<gene>
    <name evidence="7" type="ORF">Q7A36_29935</name>
</gene>
<evidence type="ECO:0000313" key="8">
    <source>
        <dbReference type="Proteomes" id="UP001243009"/>
    </source>
</evidence>
<dbReference type="EMBL" id="JAUTWS010000052">
    <property type="protein sequence ID" value="MDO9712596.1"/>
    <property type="molecule type" value="Genomic_DNA"/>
</dbReference>
<keyword evidence="3 6" id="KW-0812">Transmembrane</keyword>
<evidence type="ECO:0000256" key="1">
    <source>
        <dbReference type="ARBA" id="ARBA00004651"/>
    </source>
</evidence>
<protein>
    <submittedName>
        <fullName evidence="7">LysE family transporter</fullName>
    </submittedName>
</protein>
<keyword evidence="5 6" id="KW-0472">Membrane</keyword>
<keyword evidence="2" id="KW-1003">Cell membrane</keyword>
<proteinExistence type="predicted"/>
<accession>A0ABT9E8S2</accession>
<evidence type="ECO:0000256" key="4">
    <source>
        <dbReference type="ARBA" id="ARBA00022989"/>
    </source>
</evidence>